<comment type="catalytic activity">
    <reaction evidence="11 12">
        <text>an alpha-D-Man-(1-&gt;3)-[alpha-D-Man-(1-&gt;6)]-beta-D-Man-(1-&gt;4)-beta-D-GlcNAc-(1-&gt;4)-alpha-D-GlcNAc-diphospho-di-trans,poly-cis-dolichol + 2 GDP-alpha-D-mannose = an alpha-D-Man-(1-&gt;2)-alpha-D-Man-(1-&gt;2)-alpha-D-Man-(1-&gt;3)-[alpha-D-Man-(1-&gt;6)]-beta-D-Man-(1-&gt;4)-beta-D-GlcNAc-(1-&gt;4)-alpha-D-GlcNAc-diphospho-di-trans,poly-cis-dolichol + 2 GDP + 2 H(+)</text>
        <dbReference type="Rhea" id="RHEA:29523"/>
        <dbReference type="Rhea" id="RHEA-COMP:19515"/>
        <dbReference type="Rhea" id="RHEA-COMP:19516"/>
        <dbReference type="ChEBI" id="CHEBI:15378"/>
        <dbReference type="ChEBI" id="CHEBI:57527"/>
        <dbReference type="ChEBI" id="CHEBI:58189"/>
        <dbReference type="ChEBI" id="CHEBI:132511"/>
        <dbReference type="ChEBI" id="CHEBI:132515"/>
        <dbReference type="EC" id="2.4.1.131"/>
    </reaction>
    <physiologicalReaction direction="left-to-right" evidence="11 12">
        <dbReference type="Rhea" id="RHEA:29524"/>
    </physiologicalReaction>
</comment>
<evidence type="ECO:0000256" key="12">
    <source>
        <dbReference type="RuleBase" id="RU367051"/>
    </source>
</evidence>
<dbReference type="GO" id="GO:0006488">
    <property type="term" value="P:dolichol-linked oligosaccharide biosynthetic process"/>
    <property type="evidence" value="ECO:0007669"/>
    <property type="project" value="EnsemblFungi"/>
</dbReference>
<protein>
    <recommendedName>
        <fullName evidence="4 12">GDP-Man:Man(3)GlcNAc(2)-PP-Dol alpha-1,2-mannosyltransferase</fullName>
        <ecNumber evidence="3 12">2.4.1.131</ecNumber>
    </recommendedName>
</protein>
<keyword evidence="5 12" id="KW-0328">Glycosyltransferase</keyword>
<dbReference type="InterPro" id="IPR031814">
    <property type="entry name" value="ALG11_N"/>
</dbReference>
<dbReference type="Gene3D" id="3.40.50.2000">
    <property type="entry name" value="Glycogen Phosphorylase B"/>
    <property type="match status" value="1"/>
</dbReference>
<organism evidence="15 16">
    <name type="scientific">Scheffersomyces stipitis (strain ATCC 58785 / CBS 6054 / NBRC 10063 / NRRL Y-11545)</name>
    <name type="common">Yeast</name>
    <name type="synonym">Pichia stipitis</name>
    <dbReference type="NCBI Taxonomy" id="322104"/>
    <lineage>
        <taxon>Eukaryota</taxon>
        <taxon>Fungi</taxon>
        <taxon>Dikarya</taxon>
        <taxon>Ascomycota</taxon>
        <taxon>Saccharomycotina</taxon>
        <taxon>Pichiomycetes</taxon>
        <taxon>Debaryomycetaceae</taxon>
        <taxon>Scheffersomyces</taxon>
    </lineage>
</organism>
<dbReference type="OMA" id="WKHFTLI"/>
<keyword evidence="6 12" id="KW-0808">Transferase</keyword>
<evidence type="ECO:0000313" key="15">
    <source>
        <dbReference type="EMBL" id="ABN66374.1"/>
    </source>
</evidence>
<dbReference type="PANTHER" id="PTHR45919">
    <property type="entry name" value="GDP-MAN:MAN(3)GLCNAC(2)-PP-DOL ALPHA-1,2-MANNOSYLTRANSFERASE"/>
    <property type="match status" value="1"/>
</dbReference>
<dbReference type="HOGENOM" id="CLU_017896_1_1_1"/>
<proteinExistence type="inferred from homology"/>
<dbReference type="Pfam" id="PF00534">
    <property type="entry name" value="Glycos_transf_1"/>
    <property type="match status" value="1"/>
</dbReference>
<dbReference type="RefSeq" id="XP_001384403.1">
    <property type="nucleotide sequence ID" value="XM_001384366.1"/>
</dbReference>
<dbReference type="PANTHER" id="PTHR45919:SF1">
    <property type="entry name" value="GDP-MAN:MAN(3)GLCNAC(2)-PP-DOL ALPHA-1,2-MANNOSYLTRANSFERASE"/>
    <property type="match status" value="1"/>
</dbReference>
<evidence type="ECO:0000256" key="2">
    <source>
        <dbReference type="ARBA" id="ARBA00004922"/>
    </source>
</evidence>
<evidence type="ECO:0000256" key="7">
    <source>
        <dbReference type="ARBA" id="ARBA00022692"/>
    </source>
</evidence>
<keyword evidence="7" id="KW-0812">Transmembrane</keyword>
<dbReference type="KEGG" id="pic:PICST_83561"/>
<sequence>MVVFVVYKSFTSVLPHYFVVPHQNWRERIAKVIKHDKPIYLNVGYKRSSYRRRLILASIQPSFYTNFRNNKIKLQPEDAAKDNQRFLTEMRRRGVDDPSRKLLYGFFHPYANNGGGGERVLWQAVGATLEANVRNIAVVYTTNIEAEPLQILQKAEDKFQVSGLDSSRIVFIYLRRFGHLIDGAYWKHFTLIGQLVGSMLLGLEALFELTPDIWIDTIGLPGSYLSVTFILRLPILAYVHYPIIQSDMFNKLKFKAFTTAEFGEFNFSARDFVEAGKFVYWSMVYYFYVYLGSTVDVTLANGTWTFNHISNIWSFNRILGHKLEKLYPPCGTETLTKEVNLEQKRENKLLYIAQFRPEKRHSLFVDEYAQFLKKNFANVKADDADIPKLVFLGSCRTADDTATLHLIQSKVEKAGLQDYVEFIVDCSYDEVVDQLSRAKFGLNAMWNEHFGIGVVEYLARGVVPLVHASAGPWLDIVTGWNDEENKLNWHNNSGFFFKSMDDPDFDPSVQEETEEGFITFNVEIEQGEVQRAQYPSFSGLLYHIFVKSPELVSDKRLDEMRHNGLRLVKEKFSNGVFSESWKKYVGELEELEVDYRSEKDDVVQVY</sequence>
<keyword evidence="8 12" id="KW-0256">Endoplasmic reticulum</keyword>
<dbReference type="EC" id="2.4.1.131" evidence="3 12"/>
<dbReference type="Proteomes" id="UP000002258">
    <property type="component" value="Chromosome 4"/>
</dbReference>
<evidence type="ECO:0000256" key="8">
    <source>
        <dbReference type="ARBA" id="ARBA00022824"/>
    </source>
</evidence>
<dbReference type="GO" id="GO:0005789">
    <property type="term" value="C:endoplasmic reticulum membrane"/>
    <property type="evidence" value="ECO:0007669"/>
    <property type="project" value="UniProtKB-SubCell"/>
</dbReference>
<dbReference type="OrthoDB" id="2276068at2759"/>
<evidence type="ECO:0000256" key="11">
    <source>
        <dbReference type="ARBA" id="ARBA00045065"/>
    </source>
</evidence>
<dbReference type="InParanoid" id="A3LTA7"/>
<dbReference type="InterPro" id="IPR038013">
    <property type="entry name" value="ALG11"/>
</dbReference>
<keyword evidence="9" id="KW-1133">Transmembrane helix</keyword>
<dbReference type="FunCoup" id="A3LTA7">
    <property type="interactions" value="429"/>
</dbReference>
<name>A3LTA7_PICST</name>
<reference evidence="15 16" key="1">
    <citation type="journal article" date="2007" name="Nat. Biotechnol.">
        <title>Genome sequence of the lignocellulose-bioconverting and xylose-fermenting yeast Pichia stipitis.</title>
        <authorList>
            <person name="Jeffries T.W."/>
            <person name="Grigoriev I.V."/>
            <person name="Grimwood J."/>
            <person name="Laplaza J.M."/>
            <person name="Aerts A."/>
            <person name="Salamov A."/>
            <person name="Schmutz J."/>
            <person name="Lindquist E."/>
            <person name="Dehal P."/>
            <person name="Shapiro H."/>
            <person name="Jin Y.S."/>
            <person name="Passoth V."/>
            <person name="Richardson P.M."/>
        </authorList>
    </citation>
    <scope>NUCLEOTIDE SEQUENCE [LARGE SCALE GENOMIC DNA]</scope>
    <source>
        <strain evidence="16">ATCC 58785 / CBS 6054 / NBRC 10063 / NRRL Y-11545</strain>
    </source>
</reference>
<gene>
    <name evidence="15" type="primary">ALG11</name>
    <name evidence="15" type="ORF">PICST_83561</name>
</gene>
<keyword evidence="10" id="KW-0472">Membrane</keyword>
<dbReference type="CDD" id="cd03806">
    <property type="entry name" value="GT4_ALG11-like"/>
    <property type="match status" value="1"/>
</dbReference>
<evidence type="ECO:0000313" key="16">
    <source>
        <dbReference type="Proteomes" id="UP000002258"/>
    </source>
</evidence>
<comment type="similarity">
    <text evidence="12">Belongs to the glycosyltransferase group 1 family. Glycosyltransferase 4 subfamily.</text>
</comment>
<dbReference type="GO" id="GO:0004377">
    <property type="term" value="F:GDP-Man:Man(3)GlcNAc(2)-PP-Dol alpha-1,2-mannosyltransferase activity"/>
    <property type="evidence" value="ECO:0007669"/>
    <property type="project" value="UniProtKB-UniRule"/>
</dbReference>
<evidence type="ECO:0000259" key="13">
    <source>
        <dbReference type="Pfam" id="PF00534"/>
    </source>
</evidence>
<evidence type="ECO:0000256" key="4">
    <source>
        <dbReference type="ARBA" id="ARBA00022018"/>
    </source>
</evidence>
<comment type="function">
    <text evidence="12">GDP-Man:Man(3)GlcNAc(2)-PP-Dol alpha-1,2-mannosyltransferase that operates in the biosynthetic pathway of dolichol-linked oligosaccharides, the glycan precursors employed in protein asparagine (N)-glycosylation. The assembly of dolichol-linked oligosaccharides begins on the cytosolic side of the endoplasmic reticulum membrane and finishes in its lumen. The sequential addition of sugars to dolichol pyrophosphate produces dolichol-linked oligosaccharides containing fourteen sugars, including two GlcNAcs, nine mannoses and three glucoses. Once assembled, the oligosaccharide is transferred from the lipid to nascent proteins by oligosaccharyltransferases. Catalyzes, on the cytoplasmic face of the endoplasmic reticulum, the addition of the fourth and fifth mannose residues to the dolichol-linked oligosaccharide chain, to produce Man(5)GlcNAc(2)-PP-dolichol core oligosaccharide.</text>
</comment>
<evidence type="ECO:0000259" key="14">
    <source>
        <dbReference type="Pfam" id="PF15924"/>
    </source>
</evidence>
<dbReference type="GeneID" id="4838404"/>
<evidence type="ECO:0000256" key="5">
    <source>
        <dbReference type="ARBA" id="ARBA00022676"/>
    </source>
</evidence>
<comment type="subcellular location">
    <subcellularLocation>
        <location evidence="1">Endoplasmic reticulum membrane</location>
        <topology evidence="1">Single-pass membrane protein</topology>
    </subcellularLocation>
</comment>
<dbReference type="eggNOG" id="KOG1387">
    <property type="taxonomic scope" value="Eukaryota"/>
</dbReference>
<dbReference type="InterPro" id="IPR001296">
    <property type="entry name" value="Glyco_trans_1"/>
</dbReference>
<evidence type="ECO:0000256" key="1">
    <source>
        <dbReference type="ARBA" id="ARBA00004389"/>
    </source>
</evidence>
<evidence type="ECO:0000256" key="3">
    <source>
        <dbReference type="ARBA" id="ARBA00012645"/>
    </source>
</evidence>
<dbReference type="EMBL" id="CP000498">
    <property type="protein sequence ID" value="ABN66374.1"/>
    <property type="molecule type" value="Genomic_DNA"/>
</dbReference>
<comment type="pathway">
    <text evidence="2 12">Protein modification; protein glycosylation.</text>
</comment>
<dbReference type="UniPathway" id="UPA00378"/>
<accession>A3LTA7</accession>
<feature type="domain" description="Glycosyl transferase family 1" evidence="13">
    <location>
        <begin position="337"/>
        <end position="478"/>
    </location>
</feature>
<keyword evidence="16" id="KW-1185">Reference proteome</keyword>
<dbReference type="Pfam" id="PF15924">
    <property type="entry name" value="ALG11_N"/>
    <property type="match status" value="1"/>
</dbReference>
<dbReference type="STRING" id="322104.A3LTA7"/>
<evidence type="ECO:0000256" key="6">
    <source>
        <dbReference type="ARBA" id="ARBA00022679"/>
    </source>
</evidence>
<evidence type="ECO:0000256" key="10">
    <source>
        <dbReference type="ARBA" id="ARBA00023136"/>
    </source>
</evidence>
<evidence type="ECO:0000256" key="9">
    <source>
        <dbReference type="ARBA" id="ARBA00022989"/>
    </source>
</evidence>
<dbReference type="AlphaFoldDB" id="A3LTA7"/>
<feature type="domain" description="ALG11 mannosyltransferase N-terminal" evidence="14">
    <location>
        <begin position="102"/>
        <end position="313"/>
    </location>
</feature>
<dbReference type="SUPFAM" id="SSF53756">
    <property type="entry name" value="UDP-Glycosyltransferase/glycogen phosphorylase"/>
    <property type="match status" value="1"/>
</dbReference>